<accession>A0A918HJT2</accession>
<evidence type="ECO:0000313" key="2">
    <source>
        <dbReference type="Proteomes" id="UP000619486"/>
    </source>
</evidence>
<dbReference type="Proteomes" id="UP000619486">
    <property type="component" value="Unassembled WGS sequence"/>
</dbReference>
<reference evidence="1" key="2">
    <citation type="submission" date="2020-09" db="EMBL/GenBank/DDBJ databases">
        <authorList>
            <person name="Sun Q."/>
            <person name="Ohkuma M."/>
        </authorList>
    </citation>
    <scope>NUCLEOTIDE SEQUENCE</scope>
    <source>
        <strain evidence="1">JCM 3172</strain>
    </source>
</reference>
<gene>
    <name evidence="1" type="ORF">GCM10014713_69070</name>
</gene>
<sequence>MSVTENAGVSYEDCSIYVDAADSSTVIAWLKERLGPGEEGRGLVVGPLRVSGVCNDYSTGRKAHPFEFLEWPTVLECEAPAGVEPGAVVAAVTAVLETLWCRGWKAVAACDFEDELPARGGGERYPLPSASGGLPHTRTGRWRSLLVRSGKRKRKSV</sequence>
<name>A0A918HJT2_9ACTN</name>
<dbReference type="EMBL" id="BMQQ01000059">
    <property type="protein sequence ID" value="GGT66615.1"/>
    <property type="molecule type" value="Genomic_DNA"/>
</dbReference>
<keyword evidence="2" id="KW-1185">Reference proteome</keyword>
<protein>
    <submittedName>
        <fullName evidence="1">Uncharacterized protein</fullName>
    </submittedName>
</protein>
<evidence type="ECO:0000313" key="1">
    <source>
        <dbReference type="EMBL" id="GGT66615.1"/>
    </source>
</evidence>
<reference evidence="1" key="1">
    <citation type="journal article" date="2014" name="Int. J. Syst. Evol. Microbiol.">
        <title>Complete genome sequence of Corynebacterium casei LMG S-19264T (=DSM 44701T), isolated from a smear-ripened cheese.</title>
        <authorList>
            <consortium name="US DOE Joint Genome Institute (JGI-PGF)"/>
            <person name="Walter F."/>
            <person name="Albersmeier A."/>
            <person name="Kalinowski J."/>
            <person name="Ruckert C."/>
        </authorList>
    </citation>
    <scope>NUCLEOTIDE SEQUENCE</scope>
    <source>
        <strain evidence="1">JCM 3172</strain>
    </source>
</reference>
<organism evidence="1 2">
    <name type="scientific">Streptomyces purpureus</name>
    <dbReference type="NCBI Taxonomy" id="1951"/>
    <lineage>
        <taxon>Bacteria</taxon>
        <taxon>Bacillati</taxon>
        <taxon>Actinomycetota</taxon>
        <taxon>Actinomycetes</taxon>
        <taxon>Kitasatosporales</taxon>
        <taxon>Streptomycetaceae</taxon>
        <taxon>Streptomyces</taxon>
    </lineage>
</organism>
<proteinExistence type="predicted"/>
<dbReference type="AlphaFoldDB" id="A0A918HJT2"/>
<comment type="caution">
    <text evidence="1">The sequence shown here is derived from an EMBL/GenBank/DDBJ whole genome shotgun (WGS) entry which is preliminary data.</text>
</comment>